<comment type="caution">
    <text evidence="2">The sequence shown here is derived from an EMBL/GenBank/DDBJ whole genome shotgun (WGS) entry which is preliminary data.</text>
</comment>
<protein>
    <recommendedName>
        <fullName evidence="1">AB hydrolase-1 domain-containing protein</fullName>
    </recommendedName>
</protein>
<feature type="domain" description="AB hydrolase-1" evidence="1">
    <location>
        <begin position="36"/>
        <end position="246"/>
    </location>
</feature>
<organism evidence="2 3">
    <name type="scientific">Microbacterium album</name>
    <dbReference type="NCBI Taxonomy" id="2053191"/>
    <lineage>
        <taxon>Bacteria</taxon>
        <taxon>Bacillati</taxon>
        <taxon>Actinomycetota</taxon>
        <taxon>Actinomycetes</taxon>
        <taxon>Micrococcales</taxon>
        <taxon>Microbacteriaceae</taxon>
        <taxon>Microbacterium</taxon>
    </lineage>
</organism>
<sequence length="258" mass="28494">MPTARLVDLDGHVFRILTSAEADTGRRATDGSQLTFLLVHGIGISHRLFSRLHAVLSEHHTVHSVDLPGFGGMPKPPTSPDVPEMAAWLGRVLDRVGTGPVIPIGVSMGTQWSVELATQRPDLVPRVVTIGPVVDERYRNVIAQSVALGNDCLRESPSANARVLTEYLRCGPVWYFRQLPHMLEYPMEERVAALRQPLLVLRGGRDPIAGPEWCGRLRDRASHARLVEVPGHPHLVQHTAPRAVAGAVRWFARGEDRR</sequence>
<evidence type="ECO:0000313" key="2">
    <source>
        <dbReference type="EMBL" id="GGH35932.1"/>
    </source>
</evidence>
<dbReference type="InterPro" id="IPR029058">
    <property type="entry name" value="AB_hydrolase_fold"/>
</dbReference>
<dbReference type="RefSeq" id="WP_188754625.1">
    <property type="nucleotide sequence ID" value="NZ_BMJY01000001.1"/>
</dbReference>
<gene>
    <name evidence="2" type="ORF">GCM10010921_04750</name>
</gene>
<accession>A0A917ML43</accession>
<dbReference type="InterPro" id="IPR000073">
    <property type="entry name" value="AB_hydrolase_1"/>
</dbReference>
<reference evidence="2" key="2">
    <citation type="submission" date="2020-09" db="EMBL/GenBank/DDBJ databases">
        <authorList>
            <person name="Sun Q."/>
            <person name="Zhou Y."/>
        </authorList>
    </citation>
    <scope>NUCLEOTIDE SEQUENCE</scope>
    <source>
        <strain evidence="2">CGMCC 1.15794</strain>
    </source>
</reference>
<dbReference type="AlphaFoldDB" id="A0A917ML43"/>
<proteinExistence type="predicted"/>
<dbReference type="Pfam" id="PF12697">
    <property type="entry name" value="Abhydrolase_6"/>
    <property type="match status" value="1"/>
</dbReference>
<keyword evidence="3" id="KW-1185">Reference proteome</keyword>
<evidence type="ECO:0000313" key="3">
    <source>
        <dbReference type="Proteomes" id="UP000657592"/>
    </source>
</evidence>
<dbReference type="EMBL" id="BMJY01000001">
    <property type="protein sequence ID" value="GGH35932.1"/>
    <property type="molecule type" value="Genomic_DNA"/>
</dbReference>
<evidence type="ECO:0000259" key="1">
    <source>
        <dbReference type="Pfam" id="PF12697"/>
    </source>
</evidence>
<dbReference type="Gene3D" id="3.40.50.1820">
    <property type="entry name" value="alpha/beta hydrolase"/>
    <property type="match status" value="1"/>
</dbReference>
<dbReference type="SUPFAM" id="SSF53474">
    <property type="entry name" value="alpha/beta-Hydrolases"/>
    <property type="match status" value="1"/>
</dbReference>
<dbReference type="GO" id="GO:0003824">
    <property type="term" value="F:catalytic activity"/>
    <property type="evidence" value="ECO:0007669"/>
    <property type="project" value="UniProtKB-ARBA"/>
</dbReference>
<dbReference type="Proteomes" id="UP000657592">
    <property type="component" value="Unassembled WGS sequence"/>
</dbReference>
<dbReference type="PANTHER" id="PTHR46438">
    <property type="entry name" value="ALPHA/BETA-HYDROLASES SUPERFAMILY PROTEIN"/>
    <property type="match status" value="1"/>
</dbReference>
<dbReference type="PANTHER" id="PTHR46438:SF11">
    <property type="entry name" value="LIPASE-RELATED"/>
    <property type="match status" value="1"/>
</dbReference>
<reference evidence="2" key="1">
    <citation type="journal article" date="2014" name="Int. J. Syst. Evol. Microbiol.">
        <title>Complete genome sequence of Corynebacterium casei LMG S-19264T (=DSM 44701T), isolated from a smear-ripened cheese.</title>
        <authorList>
            <consortium name="US DOE Joint Genome Institute (JGI-PGF)"/>
            <person name="Walter F."/>
            <person name="Albersmeier A."/>
            <person name="Kalinowski J."/>
            <person name="Ruckert C."/>
        </authorList>
    </citation>
    <scope>NUCLEOTIDE SEQUENCE</scope>
    <source>
        <strain evidence="2">CGMCC 1.15794</strain>
    </source>
</reference>
<name>A0A917ML43_9MICO</name>